<reference evidence="1" key="1">
    <citation type="submission" date="2020-12" db="EMBL/GenBank/DDBJ databases">
        <authorList>
            <person name="Huq M.A."/>
        </authorList>
    </citation>
    <scope>NUCLEOTIDE SEQUENCE</scope>
    <source>
        <strain evidence="1">MAHUQ-46</strain>
    </source>
</reference>
<comment type="caution">
    <text evidence="1">The sequence shown here is derived from an EMBL/GenBank/DDBJ whole genome shotgun (WGS) entry which is preliminary data.</text>
</comment>
<proteinExistence type="predicted"/>
<evidence type="ECO:0000313" key="1">
    <source>
        <dbReference type="EMBL" id="MBJ6360431.1"/>
    </source>
</evidence>
<dbReference type="AlphaFoldDB" id="A0A934MMY6"/>
<protein>
    <submittedName>
        <fullName evidence="1">DUF2577 domain-containing protein</fullName>
    </submittedName>
</protein>
<accession>A0A934MMY6</accession>
<sequence length="98" mass="10862">MSLIDQIKLIGANAVEAGNPVAVLYGRVTNTSPLEVNVNQRLQLPRAFLVVPQSLMEKKVMIGSEEYILHEGLQVGDKVILLRYQGGQDYLILDKVVE</sequence>
<dbReference type="EMBL" id="JAELUP010000008">
    <property type="protein sequence ID" value="MBJ6360431.1"/>
    <property type="molecule type" value="Genomic_DNA"/>
</dbReference>
<evidence type="ECO:0000313" key="2">
    <source>
        <dbReference type="Proteomes" id="UP000640274"/>
    </source>
</evidence>
<dbReference type="Proteomes" id="UP000640274">
    <property type="component" value="Unassembled WGS sequence"/>
</dbReference>
<organism evidence="1 2">
    <name type="scientific">Paenibacillus roseus</name>
    <dbReference type="NCBI Taxonomy" id="2798579"/>
    <lineage>
        <taxon>Bacteria</taxon>
        <taxon>Bacillati</taxon>
        <taxon>Bacillota</taxon>
        <taxon>Bacilli</taxon>
        <taxon>Bacillales</taxon>
        <taxon>Paenibacillaceae</taxon>
        <taxon>Paenibacillus</taxon>
    </lineage>
</organism>
<name>A0A934MMY6_9BACL</name>
<gene>
    <name evidence="1" type="ORF">JFN88_03720</name>
</gene>
<keyword evidence="2" id="KW-1185">Reference proteome</keyword>
<dbReference type="RefSeq" id="WP_199017982.1">
    <property type="nucleotide sequence ID" value="NZ_JAELUP010000008.1"/>
</dbReference>
<dbReference type="Pfam" id="PF10844">
    <property type="entry name" value="DUF2577"/>
    <property type="match status" value="1"/>
</dbReference>
<dbReference type="InterPro" id="IPR022555">
    <property type="entry name" value="DUF2577"/>
</dbReference>